<comment type="similarity">
    <text evidence="1">Belongs to the non-flavoprotein flavin reductase family.</text>
</comment>
<dbReference type="Pfam" id="PF01613">
    <property type="entry name" value="Flavin_Reduct"/>
    <property type="match status" value="1"/>
</dbReference>
<protein>
    <submittedName>
        <fullName evidence="4">Flavin reductase domain protein, FMN-binding protein</fullName>
    </submittedName>
</protein>
<evidence type="ECO:0000256" key="2">
    <source>
        <dbReference type="ARBA" id="ARBA00023002"/>
    </source>
</evidence>
<feature type="domain" description="Flavin reductase like" evidence="3">
    <location>
        <begin position="25"/>
        <end position="172"/>
    </location>
</feature>
<evidence type="ECO:0000259" key="3">
    <source>
        <dbReference type="SMART" id="SM00903"/>
    </source>
</evidence>
<dbReference type="SUPFAM" id="SSF50475">
    <property type="entry name" value="FMN-binding split barrel"/>
    <property type="match status" value="1"/>
</dbReference>
<dbReference type="GO" id="GO:0010181">
    <property type="term" value="F:FMN binding"/>
    <property type="evidence" value="ECO:0007669"/>
    <property type="project" value="InterPro"/>
</dbReference>
<dbReference type="SMART" id="SM00903">
    <property type="entry name" value="Flavin_Reduct"/>
    <property type="match status" value="1"/>
</dbReference>
<dbReference type="PANTHER" id="PTHR30466:SF11">
    <property type="entry name" value="FLAVIN-DEPENDENT MONOOXYGENASE, REDUCTASE SUBUNIT HSAB"/>
    <property type="match status" value="1"/>
</dbReference>
<organism evidence="4 5">
    <name type="scientific">Methylobacterium oryzae CBMB20</name>
    <dbReference type="NCBI Taxonomy" id="693986"/>
    <lineage>
        <taxon>Bacteria</taxon>
        <taxon>Pseudomonadati</taxon>
        <taxon>Pseudomonadota</taxon>
        <taxon>Alphaproteobacteria</taxon>
        <taxon>Hyphomicrobiales</taxon>
        <taxon>Methylobacteriaceae</taxon>
        <taxon>Methylobacterium</taxon>
    </lineage>
</organism>
<name>A0A089Q134_9HYPH</name>
<dbReference type="PANTHER" id="PTHR30466">
    <property type="entry name" value="FLAVIN REDUCTASE"/>
    <property type="match status" value="1"/>
</dbReference>
<proteinExistence type="inferred from homology"/>
<dbReference type="InterPro" id="IPR050268">
    <property type="entry name" value="NADH-dep_flavin_reductase"/>
</dbReference>
<evidence type="ECO:0000313" key="5">
    <source>
        <dbReference type="Proteomes" id="UP000029492"/>
    </source>
</evidence>
<dbReference type="eggNOG" id="COG1853">
    <property type="taxonomic scope" value="Bacteria"/>
</dbReference>
<dbReference type="Proteomes" id="UP000029492">
    <property type="component" value="Chromosome"/>
</dbReference>
<dbReference type="GO" id="GO:0042602">
    <property type="term" value="F:riboflavin reductase (NADPH) activity"/>
    <property type="evidence" value="ECO:0007669"/>
    <property type="project" value="TreeGrafter"/>
</dbReference>
<reference evidence="4 5" key="1">
    <citation type="journal article" date="2014" name="PLoS ONE">
        <title>Genome Information of Methylobacterium oryzae, a Plant-Probiotic Methylotroph in the Phyllosphere.</title>
        <authorList>
            <person name="Kwak M.J."/>
            <person name="Jeong H."/>
            <person name="Madhaiyan M."/>
            <person name="Lee Y."/>
            <person name="Sa T.M."/>
            <person name="Oh T.K."/>
            <person name="Kim J.F."/>
        </authorList>
    </citation>
    <scope>NUCLEOTIDE SEQUENCE [LARGE SCALE GENOMIC DNA]</scope>
    <source>
        <strain evidence="4 5">CBMB20</strain>
    </source>
</reference>
<dbReference type="EMBL" id="CP003811">
    <property type="protein sequence ID" value="AIQ88324.1"/>
    <property type="molecule type" value="Genomic_DNA"/>
</dbReference>
<dbReference type="Gene3D" id="2.30.110.10">
    <property type="entry name" value="Electron Transport, Fmn-binding Protein, Chain A"/>
    <property type="match status" value="1"/>
</dbReference>
<dbReference type="RefSeq" id="WP_052083539.1">
    <property type="nucleotide sequence ID" value="NZ_CP003811.1"/>
</dbReference>
<sequence>MSAWLKPKRVDDAAHVDPDEFRRCMREVPGAVAIITCGEPGERTGLTATAVCSLTDAPPTLLVCVNGTASAHPVICRTARFAVNILAEADLAVAGLFAGRTGLKGEDRFDQLTCTQAPDGSPIIEDALASFDCALEAEHRYGTHSVFIGRVLSAATNPRRNPLLYLDGRFGTFAETAANASSR</sequence>
<evidence type="ECO:0000313" key="4">
    <source>
        <dbReference type="EMBL" id="AIQ88324.1"/>
    </source>
</evidence>
<accession>A0A089Q134</accession>
<evidence type="ECO:0000256" key="1">
    <source>
        <dbReference type="ARBA" id="ARBA00008898"/>
    </source>
</evidence>
<keyword evidence="2" id="KW-0560">Oxidoreductase</keyword>
<dbReference type="HOGENOM" id="CLU_059021_2_2_5"/>
<dbReference type="STRING" id="693986.MOC_0569"/>
<keyword evidence="5" id="KW-1185">Reference proteome</keyword>
<dbReference type="AlphaFoldDB" id="A0A089Q134"/>
<dbReference type="KEGG" id="mor:MOC_0569"/>
<gene>
    <name evidence="4" type="ORF">MOC_0569</name>
</gene>
<dbReference type="InterPro" id="IPR002563">
    <property type="entry name" value="Flavin_Rdtase-like_dom"/>
</dbReference>
<dbReference type="InterPro" id="IPR012349">
    <property type="entry name" value="Split_barrel_FMN-bd"/>
</dbReference>